<reference evidence="6 7" key="1">
    <citation type="submission" date="2019-02" db="EMBL/GenBank/DDBJ databases">
        <title>Deep-cultivation of Planctomycetes and their phenomic and genomic characterization uncovers novel biology.</title>
        <authorList>
            <person name="Wiegand S."/>
            <person name="Jogler M."/>
            <person name="Boedeker C."/>
            <person name="Pinto D."/>
            <person name="Vollmers J."/>
            <person name="Rivas-Marin E."/>
            <person name="Kohn T."/>
            <person name="Peeters S.H."/>
            <person name="Heuer A."/>
            <person name="Rast P."/>
            <person name="Oberbeckmann S."/>
            <person name="Bunk B."/>
            <person name="Jeske O."/>
            <person name="Meyerdierks A."/>
            <person name="Storesund J.E."/>
            <person name="Kallscheuer N."/>
            <person name="Luecker S."/>
            <person name="Lage O.M."/>
            <person name="Pohl T."/>
            <person name="Merkel B.J."/>
            <person name="Hornburger P."/>
            <person name="Mueller R.-W."/>
            <person name="Bruemmer F."/>
            <person name="Labrenz M."/>
            <person name="Spormann A.M."/>
            <person name="Op den Camp H."/>
            <person name="Overmann J."/>
            <person name="Amann R."/>
            <person name="Jetten M.S.M."/>
            <person name="Mascher T."/>
            <person name="Medema M.H."/>
            <person name="Devos D.P."/>
            <person name="Kaster A.-K."/>
            <person name="Ovreas L."/>
            <person name="Rohde M."/>
            <person name="Galperin M.Y."/>
            <person name="Jogler C."/>
        </authorList>
    </citation>
    <scope>NUCLEOTIDE SEQUENCE [LARGE SCALE GENOMIC DNA]</scope>
    <source>
        <strain evidence="6 7">Pan181</strain>
    </source>
</reference>
<dbReference type="KEGG" id="amuc:Pan181_05780"/>
<dbReference type="CDD" id="cd03230">
    <property type="entry name" value="ABC_DR_subfamily_A"/>
    <property type="match status" value="1"/>
</dbReference>
<gene>
    <name evidence="6" type="primary">yxlF_2</name>
    <name evidence="6" type="ORF">Pan181_05780</name>
</gene>
<dbReference type="PANTHER" id="PTHR43335:SF4">
    <property type="entry name" value="ABC TRANSPORTER, ATP-BINDING PROTEIN"/>
    <property type="match status" value="1"/>
</dbReference>
<dbReference type="SMART" id="SM00382">
    <property type="entry name" value="AAA"/>
    <property type="match status" value="1"/>
</dbReference>
<keyword evidence="3" id="KW-0547">Nucleotide-binding</keyword>
<evidence type="ECO:0000256" key="1">
    <source>
        <dbReference type="ARBA" id="ARBA00005417"/>
    </source>
</evidence>
<protein>
    <submittedName>
        <fullName evidence="6">Putative ABC transporter ATP-binding protein YxlF</fullName>
        <ecNumber evidence="6">3.6.3.-</ecNumber>
    </submittedName>
</protein>
<dbReference type="AlphaFoldDB" id="A0A518AI44"/>
<evidence type="ECO:0000256" key="3">
    <source>
        <dbReference type="ARBA" id="ARBA00022741"/>
    </source>
</evidence>
<evidence type="ECO:0000313" key="6">
    <source>
        <dbReference type="EMBL" id="QDU54397.1"/>
    </source>
</evidence>
<sequence length="248" mass="27324">MQDTSSTDANDVMIEAVRLSKYYGLFAAAQNVSFQIKKGEVAAFLGPNGAGKSTTMKLLTGYLSPSTGKARIAGFDTQTERLEASKVLGYLPENGPLYPDMTPRSLLKFFGQARGMTGSQIRRRMEEVIELCNLQQVLGKPIGKLSKGYRQRVGMAQVLLHEPDVLIMDEPTSGLDPNQIRDVRNLIRKLGETKTILLSTHILQEVEAMCNRVVFINEGRVVFDGHPNELGSNPAELDNKFHELTGAV</sequence>
<evidence type="ECO:0000256" key="4">
    <source>
        <dbReference type="ARBA" id="ARBA00022840"/>
    </source>
</evidence>
<dbReference type="PROSITE" id="PS50893">
    <property type="entry name" value="ABC_TRANSPORTER_2"/>
    <property type="match status" value="1"/>
</dbReference>
<comment type="similarity">
    <text evidence="1">Belongs to the ABC transporter superfamily.</text>
</comment>
<dbReference type="EC" id="3.6.3.-" evidence="6"/>
<dbReference type="Proteomes" id="UP000315750">
    <property type="component" value="Chromosome"/>
</dbReference>
<keyword evidence="4 6" id="KW-0067">ATP-binding</keyword>
<dbReference type="SUPFAM" id="SSF52540">
    <property type="entry name" value="P-loop containing nucleoside triphosphate hydrolases"/>
    <property type="match status" value="1"/>
</dbReference>
<dbReference type="GO" id="GO:0016887">
    <property type="term" value="F:ATP hydrolysis activity"/>
    <property type="evidence" value="ECO:0007669"/>
    <property type="project" value="InterPro"/>
</dbReference>
<dbReference type="InterPro" id="IPR003439">
    <property type="entry name" value="ABC_transporter-like_ATP-bd"/>
</dbReference>
<keyword evidence="6" id="KW-0378">Hydrolase</keyword>
<name>A0A518AI44_9BACT</name>
<keyword evidence="7" id="KW-1185">Reference proteome</keyword>
<feature type="domain" description="ABC transporter" evidence="5">
    <location>
        <begin position="14"/>
        <end position="243"/>
    </location>
</feature>
<dbReference type="EMBL" id="CP036278">
    <property type="protein sequence ID" value="QDU54397.1"/>
    <property type="molecule type" value="Genomic_DNA"/>
</dbReference>
<accession>A0A518AI44</accession>
<dbReference type="RefSeq" id="WP_391483975.1">
    <property type="nucleotide sequence ID" value="NZ_CP036278.1"/>
</dbReference>
<evidence type="ECO:0000259" key="5">
    <source>
        <dbReference type="PROSITE" id="PS50893"/>
    </source>
</evidence>
<dbReference type="InterPro" id="IPR003593">
    <property type="entry name" value="AAA+_ATPase"/>
</dbReference>
<dbReference type="Pfam" id="PF00005">
    <property type="entry name" value="ABC_tran"/>
    <property type="match status" value="1"/>
</dbReference>
<proteinExistence type="inferred from homology"/>
<organism evidence="6 7">
    <name type="scientific">Aeoliella mucimassa</name>
    <dbReference type="NCBI Taxonomy" id="2527972"/>
    <lineage>
        <taxon>Bacteria</taxon>
        <taxon>Pseudomonadati</taxon>
        <taxon>Planctomycetota</taxon>
        <taxon>Planctomycetia</taxon>
        <taxon>Pirellulales</taxon>
        <taxon>Lacipirellulaceae</taxon>
        <taxon>Aeoliella</taxon>
    </lineage>
</organism>
<dbReference type="PANTHER" id="PTHR43335">
    <property type="entry name" value="ABC TRANSPORTER, ATP-BINDING PROTEIN"/>
    <property type="match status" value="1"/>
</dbReference>
<dbReference type="InterPro" id="IPR027417">
    <property type="entry name" value="P-loop_NTPase"/>
</dbReference>
<dbReference type="Gene3D" id="3.40.50.300">
    <property type="entry name" value="P-loop containing nucleotide triphosphate hydrolases"/>
    <property type="match status" value="1"/>
</dbReference>
<dbReference type="GO" id="GO:0005524">
    <property type="term" value="F:ATP binding"/>
    <property type="evidence" value="ECO:0007669"/>
    <property type="project" value="UniProtKB-KW"/>
</dbReference>
<evidence type="ECO:0000313" key="7">
    <source>
        <dbReference type="Proteomes" id="UP000315750"/>
    </source>
</evidence>
<keyword evidence="2" id="KW-0813">Transport</keyword>
<evidence type="ECO:0000256" key="2">
    <source>
        <dbReference type="ARBA" id="ARBA00022448"/>
    </source>
</evidence>